<dbReference type="NCBIfam" id="TIGR01640">
    <property type="entry name" value="F_box_assoc_1"/>
    <property type="match status" value="1"/>
</dbReference>
<keyword evidence="3 5" id="KW-0804">Transcription</keyword>
<reference evidence="9" key="3">
    <citation type="submission" date="2015-04" db="UniProtKB">
        <authorList>
            <consortium name="EnsemblPlants"/>
        </authorList>
    </citation>
    <scope>IDENTIFICATION</scope>
    <source>
        <strain evidence="9">cv. Jemalong A17</strain>
    </source>
</reference>
<reference evidence="8 10" key="2">
    <citation type="journal article" date="2014" name="BMC Genomics">
        <title>An improved genome release (version Mt4.0) for the model legume Medicago truncatula.</title>
        <authorList>
            <person name="Tang H."/>
            <person name="Krishnakumar V."/>
            <person name="Bidwell S."/>
            <person name="Rosen B."/>
            <person name="Chan A."/>
            <person name="Zhou S."/>
            <person name="Gentzbittel L."/>
            <person name="Childs K.L."/>
            <person name="Yandell M."/>
            <person name="Gundlach H."/>
            <person name="Mayer K.F."/>
            <person name="Schwartz D.C."/>
            <person name="Town C.D."/>
        </authorList>
    </citation>
    <scope>GENOME REANNOTATION</scope>
    <source>
        <strain evidence="9 10">cv. Jemalong A17</strain>
    </source>
</reference>
<dbReference type="SUPFAM" id="SSF117856">
    <property type="entry name" value="AF0104/ALDC/Ptd012-like"/>
    <property type="match status" value="1"/>
</dbReference>
<name>G7KG55_MEDTR</name>
<organism evidence="8 10">
    <name type="scientific">Medicago truncatula</name>
    <name type="common">Barrel medic</name>
    <name type="synonym">Medicago tribuloides</name>
    <dbReference type="NCBI Taxonomy" id="3880"/>
    <lineage>
        <taxon>Eukaryota</taxon>
        <taxon>Viridiplantae</taxon>
        <taxon>Streptophyta</taxon>
        <taxon>Embryophyta</taxon>
        <taxon>Tracheophyta</taxon>
        <taxon>Spermatophyta</taxon>
        <taxon>Magnoliopsida</taxon>
        <taxon>eudicotyledons</taxon>
        <taxon>Gunneridae</taxon>
        <taxon>Pentapetalae</taxon>
        <taxon>rosids</taxon>
        <taxon>fabids</taxon>
        <taxon>Fabales</taxon>
        <taxon>Fabaceae</taxon>
        <taxon>Papilionoideae</taxon>
        <taxon>50 kb inversion clade</taxon>
        <taxon>NPAAA clade</taxon>
        <taxon>Hologalegina</taxon>
        <taxon>IRL clade</taxon>
        <taxon>Trifolieae</taxon>
        <taxon>Medicago</taxon>
    </lineage>
</organism>
<dbReference type="InterPro" id="IPR013187">
    <property type="entry name" value="F-box-assoc_dom_typ3"/>
</dbReference>
<evidence type="ECO:0000259" key="7">
    <source>
        <dbReference type="PROSITE" id="PS51742"/>
    </source>
</evidence>
<feature type="compositionally biased region" description="Basic and acidic residues" evidence="6">
    <location>
        <begin position="701"/>
        <end position="714"/>
    </location>
</feature>
<comment type="subcellular location">
    <subcellularLocation>
        <location evidence="5">Nucleus</location>
    </subcellularLocation>
</comment>
<dbReference type="InterPro" id="IPR005175">
    <property type="entry name" value="PPC_dom"/>
</dbReference>
<evidence type="ECO:0000256" key="2">
    <source>
        <dbReference type="ARBA" id="ARBA00023125"/>
    </source>
</evidence>
<feature type="region of interest" description="Disordered" evidence="6">
    <location>
        <begin position="1"/>
        <end position="74"/>
    </location>
</feature>
<keyword evidence="1 5" id="KW-0805">Transcription regulation</keyword>
<evidence type="ECO:0000256" key="4">
    <source>
        <dbReference type="ARBA" id="ARBA00023242"/>
    </source>
</evidence>
<dbReference type="Pfam" id="PF08268">
    <property type="entry name" value="FBA_3"/>
    <property type="match status" value="1"/>
</dbReference>
<protein>
    <recommendedName>
        <fullName evidence="5">AT-hook motif nuclear-localized protein</fullName>
    </recommendedName>
</protein>
<gene>
    <name evidence="8" type="ordered locus">MTR_5g011620</name>
</gene>
<evidence type="ECO:0000256" key="5">
    <source>
        <dbReference type="RuleBase" id="RU367031"/>
    </source>
</evidence>
<feature type="compositionally biased region" description="Basic residues" evidence="6">
    <location>
        <begin position="45"/>
        <end position="54"/>
    </location>
</feature>
<keyword evidence="4 5" id="KW-0539">Nucleus</keyword>
<keyword evidence="10" id="KW-1185">Reference proteome</keyword>
<dbReference type="STRING" id="3880.G7KG55"/>
<dbReference type="HOGENOM" id="CLU_382813_0_0_1"/>
<accession>G7KG55</accession>
<dbReference type="Gene3D" id="3.30.1330.80">
    <property type="entry name" value="Hypothetical protein, similar to alpha- acetolactate decarboxylase, domain 2"/>
    <property type="match status" value="1"/>
</dbReference>
<evidence type="ECO:0000256" key="1">
    <source>
        <dbReference type="ARBA" id="ARBA00023015"/>
    </source>
</evidence>
<feature type="domain" description="PPC" evidence="7">
    <location>
        <begin position="112"/>
        <end position="249"/>
    </location>
</feature>
<dbReference type="GO" id="GO:0003680">
    <property type="term" value="F:minor groove of adenine-thymine-rich DNA binding"/>
    <property type="evidence" value="ECO:0007669"/>
    <property type="project" value="UniProtKB-UniRule"/>
</dbReference>
<dbReference type="InterPro" id="IPR017451">
    <property type="entry name" value="F-box-assoc_interact_dom"/>
</dbReference>
<comment type="domain">
    <text evidence="5">The PPC domain mediates interactions between AHL proteins.</text>
</comment>
<dbReference type="Proteomes" id="UP000002051">
    <property type="component" value="Chromosome 5"/>
</dbReference>
<evidence type="ECO:0000313" key="9">
    <source>
        <dbReference type="EnsemblPlants" id="AES94183"/>
    </source>
</evidence>
<dbReference type="PaxDb" id="3880-AES94183"/>
<feature type="compositionally biased region" description="Polar residues" evidence="6">
    <location>
        <begin position="1"/>
        <end position="10"/>
    </location>
</feature>
<evidence type="ECO:0000313" key="8">
    <source>
        <dbReference type="EMBL" id="AES94183.2"/>
    </source>
</evidence>
<comment type="function">
    <text evidence="5">Transcription factor that specifically binds AT-rich DNA sequences related to the nuclear matrix attachment regions (MARs).</text>
</comment>
<reference evidence="8 10" key="1">
    <citation type="journal article" date="2011" name="Nature">
        <title>The Medicago genome provides insight into the evolution of rhizobial symbioses.</title>
        <authorList>
            <person name="Young N.D."/>
            <person name="Debelle F."/>
            <person name="Oldroyd G.E."/>
            <person name="Geurts R."/>
            <person name="Cannon S.B."/>
            <person name="Udvardi M.K."/>
            <person name="Benedito V.A."/>
            <person name="Mayer K.F."/>
            <person name="Gouzy J."/>
            <person name="Schoof H."/>
            <person name="Van de Peer Y."/>
            <person name="Proost S."/>
            <person name="Cook D.R."/>
            <person name="Meyers B.C."/>
            <person name="Spannagl M."/>
            <person name="Cheung F."/>
            <person name="De Mita S."/>
            <person name="Krishnakumar V."/>
            <person name="Gundlach H."/>
            <person name="Zhou S."/>
            <person name="Mudge J."/>
            <person name="Bharti A.K."/>
            <person name="Murray J.D."/>
            <person name="Naoumkina M.A."/>
            <person name="Rosen B."/>
            <person name="Silverstein K.A."/>
            <person name="Tang H."/>
            <person name="Rombauts S."/>
            <person name="Zhao P.X."/>
            <person name="Zhou P."/>
            <person name="Barbe V."/>
            <person name="Bardou P."/>
            <person name="Bechner M."/>
            <person name="Bellec A."/>
            <person name="Berger A."/>
            <person name="Berges H."/>
            <person name="Bidwell S."/>
            <person name="Bisseling T."/>
            <person name="Choisne N."/>
            <person name="Couloux A."/>
            <person name="Denny R."/>
            <person name="Deshpande S."/>
            <person name="Dai X."/>
            <person name="Doyle J.J."/>
            <person name="Dudez A.M."/>
            <person name="Farmer A.D."/>
            <person name="Fouteau S."/>
            <person name="Franken C."/>
            <person name="Gibelin C."/>
            <person name="Gish J."/>
            <person name="Goldstein S."/>
            <person name="Gonzalez A.J."/>
            <person name="Green P.J."/>
            <person name="Hallab A."/>
            <person name="Hartog M."/>
            <person name="Hua A."/>
            <person name="Humphray S.J."/>
            <person name="Jeong D.H."/>
            <person name="Jing Y."/>
            <person name="Jocker A."/>
            <person name="Kenton S.M."/>
            <person name="Kim D.J."/>
            <person name="Klee K."/>
            <person name="Lai H."/>
            <person name="Lang C."/>
            <person name="Lin S."/>
            <person name="Macmil S.L."/>
            <person name="Magdelenat G."/>
            <person name="Matthews L."/>
            <person name="McCorrison J."/>
            <person name="Monaghan E.L."/>
            <person name="Mun J.H."/>
            <person name="Najar F.Z."/>
            <person name="Nicholson C."/>
            <person name="Noirot C."/>
            <person name="O'Bleness M."/>
            <person name="Paule C.R."/>
            <person name="Poulain J."/>
            <person name="Prion F."/>
            <person name="Qin B."/>
            <person name="Qu C."/>
            <person name="Retzel E.F."/>
            <person name="Riddle C."/>
            <person name="Sallet E."/>
            <person name="Samain S."/>
            <person name="Samson N."/>
            <person name="Sanders I."/>
            <person name="Saurat O."/>
            <person name="Scarpelli C."/>
            <person name="Schiex T."/>
            <person name="Segurens B."/>
            <person name="Severin A.J."/>
            <person name="Sherrier D.J."/>
            <person name="Shi R."/>
            <person name="Sims S."/>
            <person name="Singer S.R."/>
            <person name="Sinharoy S."/>
            <person name="Sterck L."/>
            <person name="Viollet A."/>
            <person name="Wang B.B."/>
            <person name="Wang K."/>
            <person name="Wang M."/>
            <person name="Wang X."/>
            <person name="Warfsmann J."/>
            <person name="Weissenbach J."/>
            <person name="White D.D."/>
            <person name="White J.D."/>
            <person name="Wiley G.B."/>
            <person name="Wincker P."/>
            <person name="Xing Y."/>
            <person name="Yang L."/>
            <person name="Yao Z."/>
            <person name="Ying F."/>
            <person name="Zhai J."/>
            <person name="Zhou L."/>
            <person name="Zuber A."/>
            <person name="Denarie J."/>
            <person name="Dixon R.A."/>
            <person name="May G.D."/>
            <person name="Schwartz D.C."/>
            <person name="Rogers J."/>
            <person name="Quetier F."/>
            <person name="Town C.D."/>
            <person name="Roe B.A."/>
        </authorList>
    </citation>
    <scope>NUCLEOTIDE SEQUENCE [LARGE SCALE GENOMIC DNA]</scope>
    <source>
        <strain evidence="8">A17</strain>
        <strain evidence="9 10">cv. Jemalong A17</strain>
    </source>
</reference>
<dbReference type="PANTHER" id="PTHR31500:SF7">
    <property type="entry name" value="AT-HOOK MOTIF NUCLEAR-LOCALIZED PROTEIN 1"/>
    <property type="match status" value="1"/>
</dbReference>
<dbReference type="EMBL" id="CM001221">
    <property type="protein sequence ID" value="AES94183.2"/>
    <property type="molecule type" value="Genomic_DNA"/>
</dbReference>
<dbReference type="eggNOG" id="ENOG502QT7J">
    <property type="taxonomic scope" value="Eukaryota"/>
</dbReference>
<evidence type="ECO:0000256" key="6">
    <source>
        <dbReference type="SAM" id="MobiDB-lite"/>
    </source>
</evidence>
<dbReference type="GO" id="GO:0005634">
    <property type="term" value="C:nucleus"/>
    <property type="evidence" value="ECO:0007669"/>
    <property type="project" value="UniProtKB-SubCell"/>
</dbReference>
<evidence type="ECO:0000256" key="3">
    <source>
        <dbReference type="ARBA" id="ARBA00023163"/>
    </source>
</evidence>
<dbReference type="PANTHER" id="PTHR31500">
    <property type="entry name" value="AT-HOOK MOTIF NUCLEAR-LOCALIZED PROTEIN 9"/>
    <property type="match status" value="1"/>
</dbReference>
<proteinExistence type="predicted"/>
<keyword evidence="2 5" id="KW-0238">DNA-binding</keyword>
<accession>A0A0C3XAZ8</accession>
<dbReference type="CDD" id="cd11378">
    <property type="entry name" value="DUF296"/>
    <property type="match status" value="1"/>
</dbReference>
<dbReference type="EnsemblPlants" id="AES94183">
    <property type="protein sequence ID" value="AES94183"/>
    <property type="gene ID" value="MTR_5g011620"/>
</dbReference>
<dbReference type="PROSITE" id="PS51742">
    <property type="entry name" value="PPC"/>
    <property type="match status" value="1"/>
</dbReference>
<feature type="region of interest" description="Disordered" evidence="6">
    <location>
        <begin position="701"/>
        <end position="723"/>
    </location>
</feature>
<dbReference type="InterPro" id="IPR039605">
    <property type="entry name" value="AHL"/>
</dbReference>
<evidence type="ECO:0000313" key="10">
    <source>
        <dbReference type="Proteomes" id="UP000002051"/>
    </source>
</evidence>
<sequence length="723" mass="79971">MKGASDTPTDYSAAPRTRIPDFASGPAADSTSQGGIPPMQPVAPAKKKRGRPRKYRPDGSLSLAIPPKPKSSSIGEAAKFELENPVNLDPHEEAIEDKTQHSQEREHKVSEGTTFTPRIITVNSGENIAMKVMSFCQQGPEAICILSANGVISSATISQPQSAEKLSTYEGKYENISLSGSSMPNGSRSVGMSVSLAGLYGHVVGGCVACPLVGASPVNVVVSSFLANEQSEQKLRTRENEVTSTLTPMAAAPVSTAGQLLASSVGAAFTPHIIIVNAGEVISQRVLTTAGDSNEQNKSGHWLPTDVLFSKIFTDFPSLGDIRSWKMVCKEWNFVASHRKYARWHSNHASQGLLFMDAEEEVPHVYANSFLENINHPYTIPIYSTPWIDGQINSRRFKISNSIGGLVGLYNGLARDPVLVWNPITGVYHRVPGMDMDPKTVVVALGCQEDSSCYKLVRISSLDFIFDHLPPVIEVFTLGTQGWRVVEGGPNFVYVKPHPVCINGCIYFLVTYEDDPPLQIRLVCFNVKNENFVDQVLPQDPNHPEASFTRRHVSIGVVDGLLYILKCEWQGGHIVFEFPNIAFIEANVRVWVFENDAWRVLIDNVRVDTNFRCPQLFQSPRRERSYIIYTQNTNRMVIFEGAGVPLKRYHLHSRMERSYTAVQHTPSLLPMNESLALTEIETERCAQGIDQVVTVITSLAREQHKQKNDPDKQTSHNSIDLNL</sequence>
<dbReference type="Pfam" id="PF03479">
    <property type="entry name" value="PCC"/>
    <property type="match status" value="1"/>
</dbReference>
<dbReference type="AlphaFoldDB" id="G7KG55"/>